<dbReference type="EMBL" id="VCNI01000001">
    <property type="protein sequence ID" value="TMU56297.1"/>
    <property type="molecule type" value="Genomic_DNA"/>
</dbReference>
<organism evidence="2 3">
    <name type="scientific">Flagellimonas algicola</name>
    <dbReference type="NCBI Taxonomy" id="2583815"/>
    <lineage>
        <taxon>Bacteria</taxon>
        <taxon>Pseudomonadati</taxon>
        <taxon>Bacteroidota</taxon>
        <taxon>Flavobacteriia</taxon>
        <taxon>Flavobacteriales</taxon>
        <taxon>Flavobacteriaceae</taxon>
        <taxon>Flagellimonas</taxon>
    </lineage>
</organism>
<evidence type="ECO:0008006" key="4">
    <source>
        <dbReference type="Google" id="ProtNLM"/>
    </source>
</evidence>
<name>A0ABY2WMS1_9FLAO</name>
<proteinExistence type="predicted"/>
<keyword evidence="3" id="KW-1185">Reference proteome</keyword>
<feature type="chain" id="PRO_5045857125" description="Carboxypeptidase-like protein" evidence="1">
    <location>
        <begin position="22"/>
        <end position="595"/>
    </location>
</feature>
<dbReference type="Proteomes" id="UP000751614">
    <property type="component" value="Unassembled WGS sequence"/>
</dbReference>
<accession>A0ABY2WMS1</accession>
<evidence type="ECO:0000256" key="1">
    <source>
        <dbReference type="SAM" id="SignalP"/>
    </source>
</evidence>
<dbReference type="SUPFAM" id="SSF48452">
    <property type="entry name" value="TPR-like"/>
    <property type="match status" value="1"/>
</dbReference>
<dbReference type="Gene3D" id="1.25.40.10">
    <property type="entry name" value="Tetratricopeptide repeat domain"/>
    <property type="match status" value="1"/>
</dbReference>
<gene>
    <name evidence="2" type="ORF">FGG15_01795</name>
</gene>
<dbReference type="SUPFAM" id="SSF49464">
    <property type="entry name" value="Carboxypeptidase regulatory domain-like"/>
    <property type="match status" value="1"/>
</dbReference>
<reference evidence="2 3" key="1">
    <citation type="submission" date="2019-05" db="EMBL/GenBank/DDBJ databases">
        <title>Flagellimonas sp. AsT0115, sp. nov., isolated from a marine red algae, Asparagopsis taxiformis.</title>
        <authorList>
            <person name="Kim J."/>
            <person name="Jeong S.E."/>
            <person name="Jeon C.O."/>
        </authorList>
    </citation>
    <scope>NUCLEOTIDE SEQUENCE [LARGE SCALE GENOMIC DNA]</scope>
    <source>
        <strain evidence="2 3">AsT0115</strain>
    </source>
</reference>
<keyword evidence="1" id="KW-0732">Signal</keyword>
<evidence type="ECO:0000313" key="2">
    <source>
        <dbReference type="EMBL" id="TMU56297.1"/>
    </source>
</evidence>
<feature type="signal peptide" evidence="1">
    <location>
        <begin position="1"/>
        <end position="21"/>
    </location>
</feature>
<comment type="caution">
    <text evidence="2">The sequence shown here is derived from an EMBL/GenBank/DDBJ whole genome shotgun (WGS) entry which is preliminary data.</text>
</comment>
<evidence type="ECO:0000313" key="3">
    <source>
        <dbReference type="Proteomes" id="UP000751614"/>
    </source>
</evidence>
<sequence>MVKMKIVVLAISLVFAQVSLGQVKNVQGTVTNGKEPLENVNVNIKDTDIGLKTDGQGKYQIEVQEGETLTFSFMGMKTVEIVVEDVTEFLNVSLKSWVEELDEVVVSKRRKKSQQELFKEYNTNKDLIKTSFGILDKESLGHSLKIVDGDDLSPAGQDFVDALESWIPASVVFRPSAFRIAAQGSLTQLRKQGRPTDLTAPVLYLPRALRHPKPLPALYEIDGVVTTVPPTFLHTSEIERIAVLESLTGLAKYGTLGAGGVVIINTKTGNFSPKTTPEREPLNPALLRDNYFEDKDVVLESSLETPIYLEKIAEANNQKQARDIYENMEKMYANSPYFYLDCFTLFSEQRGDDKFALRMVKTLENRFGTDPTVLKALAYKLEAQGMHQKAHEIYIKVFKLRPGYVQSYKNLAYSFKSIGEVEKSAALYARYNYLIGADILGESEEFESVMDKDFSNLLVLNGAKLSKLAGKGIGDSGDFDGTRLVFEWNDGEAEFEIQFVDPNGQYFTWAHSLDADPNRITKEKQVGFSSEEYLIYKPLNGTWKVNIKYLGNKQLTPAYLKTTVYHNFNTENQSKEIKVFKLRARDVNQQLFALN</sequence>
<dbReference type="InterPro" id="IPR008969">
    <property type="entry name" value="CarboxyPept-like_regulatory"/>
</dbReference>
<dbReference type="Pfam" id="PF13715">
    <property type="entry name" value="CarbopepD_reg_2"/>
    <property type="match status" value="1"/>
</dbReference>
<dbReference type="Gene3D" id="2.60.40.1120">
    <property type="entry name" value="Carboxypeptidase-like, regulatory domain"/>
    <property type="match status" value="1"/>
</dbReference>
<dbReference type="InterPro" id="IPR011990">
    <property type="entry name" value="TPR-like_helical_dom_sf"/>
</dbReference>
<protein>
    <recommendedName>
        <fullName evidence="4">Carboxypeptidase-like protein</fullName>
    </recommendedName>
</protein>